<protein>
    <recommendedName>
        <fullName evidence="1">2EXR domain-containing protein</fullName>
    </recommendedName>
</protein>
<sequence>MALVAQPPPFPFFPKLPAEVRHLVWEHTLPGPQLHKAVRRRCPFQAAAVNMKRLPLSTHVLSPPSPIALRVCRESRAIARLRLTRFPRCQCSQGAPQGYFNPACDILFLDKRNIFSDWSAPWAPFRDFAMDIETVAGSQYYFIENPRILYLASESRIRRIYLVILSYEPVSQWSRLETTTFIRQSDCVPLVELTPEDWPVSTQLCDKLKQLRDGNRPQALMASGVLRCHCPQPKPPRMKSKW</sequence>
<evidence type="ECO:0000313" key="2">
    <source>
        <dbReference type="EMBL" id="KAF4458712.1"/>
    </source>
</evidence>
<dbReference type="PANTHER" id="PTHR35910:SF1">
    <property type="entry name" value="2EXR DOMAIN-CONTAINING PROTEIN"/>
    <property type="match status" value="1"/>
</dbReference>
<evidence type="ECO:0000313" key="3">
    <source>
        <dbReference type="Proteomes" id="UP000554235"/>
    </source>
</evidence>
<proteinExistence type="predicted"/>
<dbReference type="Pfam" id="PF20150">
    <property type="entry name" value="2EXR"/>
    <property type="match status" value="1"/>
</dbReference>
<comment type="caution">
    <text evidence="2">The sequence shown here is derived from an EMBL/GenBank/DDBJ whole genome shotgun (WGS) entry which is preliminary data.</text>
</comment>
<keyword evidence="3" id="KW-1185">Reference proteome</keyword>
<dbReference type="PANTHER" id="PTHR35910">
    <property type="entry name" value="2EXR DOMAIN-CONTAINING PROTEIN"/>
    <property type="match status" value="1"/>
</dbReference>
<reference evidence="2 3" key="1">
    <citation type="submission" date="2020-01" db="EMBL/GenBank/DDBJ databases">
        <title>Identification and distribution of gene clusters putatively required for synthesis of sphingolipid metabolism inhibitors in phylogenetically diverse species of the filamentous fungus Fusarium.</title>
        <authorList>
            <person name="Kim H.-S."/>
            <person name="Busman M."/>
            <person name="Brown D.W."/>
            <person name="Divon H."/>
            <person name="Uhlig S."/>
            <person name="Proctor R.H."/>
        </authorList>
    </citation>
    <scope>NUCLEOTIDE SEQUENCE [LARGE SCALE GENOMIC DNA]</scope>
    <source>
        <strain evidence="2 3">NRRL 20459</strain>
    </source>
</reference>
<dbReference type="OrthoDB" id="3473305at2759"/>
<gene>
    <name evidence="2" type="ORF">FALBO_14547</name>
</gene>
<feature type="domain" description="2EXR" evidence="1">
    <location>
        <begin position="10"/>
        <end position="107"/>
    </location>
</feature>
<accession>A0A8H4KZ17</accession>
<dbReference type="InterPro" id="IPR045518">
    <property type="entry name" value="2EXR"/>
</dbReference>
<dbReference type="EMBL" id="JAADYS010002375">
    <property type="protein sequence ID" value="KAF4458712.1"/>
    <property type="molecule type" value="Genomic_DNA"/>
</dbReference>
<organism evidence="2 3">
    <name type="scientific">Fusarium albosuccineum</name>
    <dbReference type="NCBI Taxonomy" id="1237068"/>
    <lineage>
        <taxon>Eukaryota</taxon>
        <taxon>Fungi</taxon>
        <taxon>Dikarya</taxon>
        <taxon>Ascomycota</taxon>
        <taxon>Pezizomycotina</taxon>
        <taxon>Sordariomycetes</taxon>
        <taxon>Hypocreomycetidae</taxon>
        <taxon>Hypocreales</taxon>
        <taxon>Nectriaceae</taxon>
        <taxon>Fusarium</taxon>
        <taxon>Fusarium decemcellulare species complex</taxon>
    </lineage>
</organism>
<name>A0A8H4KZ17_9HYPO</name>
<evidence type="ECO:0000259" key="1">
    <source>
        <dbReference type="Pfam" id="PF20150"/>
    </source>
</evidence>
<dbReference type="Proteomes" id="UP000554235">
    <property type="component" value="Unassembled WGS sequence"/>
</dbReference>
<dbReference type="AlphaFoldDB" id="A0A8H4KZ17"/>